<gene>
    <name evidence="2" type="ORF">WR25_07055</name>
</gene>
<feature type="compositionally biased region" description="Basic and acidic residues" evidence="1">
    <location>
        <begin position="208"/>
        <end position="227"/>
    </location>
</feature>
<reference evidence="2 3" key="1">
    <citation type="journal article" date="2017" name="Curr. Biol.">
        <title>Genome architecture and evolution of a unichromosomal asexual nematode.</title>
        <authorList>
            <person name="Fradin H."/>
            <person name="Zegar C."/>
            <person name="Gutwein M."/>
            <person name="Lucas J."/>
            <person name="Kovtun M."/>
            <person name="Corcoran D."/>
            <person name="Baugh L.R."/>
            <person name="Kiontke K."/>
            <person name="Gunsalus K."/>
            <person name="Fitch D.H."/>
            <person name="Piano F."/>
        </authorList>
    </citation>
    <scope>NUCLEOTIDE SEQUENCE [LARGE SCALE GENOMIC DNA]</scope>
    <source>
        <strain evidence="2">PF1309</strain>
    </source>
</reference>
<dbReference type="Proteomes" id="UP000218231">
    <property type="component" value="Unassembled WGS sequence"/>
</dbReference>
<feature type="region of interest" description="Disordered" evidence="1">
    <location>
        <begin position="21"/>
        <end position="57"/>
    </location>
</feature>
<protein>
    <submittedName>
        <fullName evidence="2">Uncharacterized protein</fullName>
    </submittedName>
</protein>
<name>A0A2A2JSD8_9BILA</name>
<feature type="compositionally biased region" description="Basic and acidic residues" evidence="1">
    <location>
        <begin position="27"/>
        <end position="48"/>
    </location>
</feature>
<dbReference type="EMBL" id="LIAE01010258">
    <property type="protein sequence ID" value="PAV64482.1"/>
    <property type="molecule type" value="Genomic_DNA"/>
</dbReference>
<proteinExistence type="predicted"/>
<keyword evidence="3" id="KW-1185">Reference proteome</keyword>
<sequence>MYSFLRRTTTELADEKIEILVEPGKSIPKENGDVAQEDKKSDQEKSESEEPTGFSIGQILKDQHALEEKMQNILKDTEDFSKAIDENLPYQHMEKKDKYENDCPPEAITKDDEVITYNRTSVMPKVDGIMEESVYSHDDAPPMIDRVPSEMVKIPLTTVSSDHNSHHSWNSSKLNNEDFDSDDELLESLKTTSIEKMKASQKAFQKIDISDKKKDPNSKVVKKRENNIDRKEKNNSIKIFNVHEDHCKCDEIKANPKLKTKVCSIM</sequence>
<evidence type="ECO:0000313" key="2">
    <source>
        <dbReference type="EMBL" id="PAV64482.1"/>
    </source>
</evidence>
<comment type="caution">
    <text evidence="2">The sequence shown here is derived from an EMBL/GenBank/DDBJ whole genome shotgun (WGS) entry which is preliminary data.</text>
</comment>
<evidence type="ECO:0000256" key="1">
    <source>
        <dbReference type="SAM" id="MobiDB-lite"/>
    </source>
</evidence>
<accession>A0A2A2JSD8</accession>
<organism evidence="2 3">
    <name type="scientific">Diploscapter pachys</name>
    <dbReference type="NCBI Taxonomy" id="2018661"/>
    <lineage>
        <taxon>Eukaryota</taxon>
        <taxon>Metazoa</taxon>
        <taxon>Ecdysozoa</taxon>
        <taxon>Nematoda</taxon>
        <taxon>Chromadorea</taxon>
        <taxon>Rhabditida</taxon>
        <taxon>Rhabditina</taxon>
        <taxon>Rhabditomorpha</taxon>
        <taxon>Rhabditoidea</taxon>
        <taxon>Rhabditidae</taxon>
        <taxon>Diploscapter</taxon>
    </lineage>
</organism>
<evidence type="ECO:0000313" key="3">
    <source>
        <dbReference type="Proteomes" id="UP000218231"/>
    </source>
</evidence>
<feature type="region of interest" description="Disordered" evidence="1">
    <location>
        <begin position="207"/>
        <end position="227"/>
    </location>
</feature>
<dbReference type="AlphaFoldDB" id="A0A2A2JSD8"/>